<feature type="domain" description="Expansin-like EG45" evidence="1">
    <location>
        <begin position="1"/>
        <end position="68"/>
    </location>
</feature>
<dbReference type="GO" id="GO:0009627">
    <property type="term" value="P:systemic acquired resistance"/>
    <property type="evidence" value="ECO:0007669"/>
    <property type="project" value="InterPro"/>
</dbReference>
<dbReference type="InterPro" id="IPR007112">
    <property type="entry name" value="Expansin/allergen_DPBB_dom"/>
</dbReference>
<dbReference type="PANTHER" id="PTHR47295">
    <property type="entry name" value="EG45-LIKE DOMAIN CONTAINING PROTEIN 1-RELATED"/>
    <property type="match status" value="1"/>
</dbReference>
<dbReference type="Proteomes" id="UP000639772">
    <property type="component" value="Unassembled WGS sequence"/>
</dbReference>
<sequence length="166" mass="17354">MIASASDEIWSNGSACGRRYRVTCIGATNDGAYPCNGNSVEVTIVDYCPSPSCPATMELSREAFGAIANLDAASSCYGNANKGTMIAAASNAIWDNRGACGRKYKVRCIGATNQGGYPCNGNSVVVTVVDYCPPSGCHATMDLSREAFRAIAKLDAGKIKISYTPV</sequence>
<organism evidence="2 3">
    <name type="scientific">Vanilla planifolia</name>
    <name type="common">Vanilla</name>
    <dbReference type="NCBI Taxonomy" id="51239"/>
    <lineage>
        <taxon>Eukaryota</taxon>
        <taxon>Viridiplantae</taxon>
        <taxon>Streptophyta</taxon>
        <taxon>Embryophyta</taxon>
        <taxon>Tracheophyta</taxon>
        <taxon>Spermatophyta</taxon>
        <taxon>Magnoliopsida</taxon>
        <taxon>Liliopsida</taxon>
        <taxon>Asparagales</taxon>
        <taxon>Orchidaceae</taxon>
        <taxon>Vanilloideae</taxon>
        <taxon>Vanilleae</taxon>
        <taxon>Vanilla</taxon>
    </lineage>
</organism>
<dbReference type="OrthoDB" id="406505at2759"/>
<dbReference type="InterPro" id="IPR009009">
    <property type="entry name" value="RlpA-like_DPBB"/>
</dbReference>
<dbReference type="GO" id="GO:0048046">
    <property type="term" value="C:apoplast"/>
    <property type="evidence" value="ECO:0007669"/>
    <property type="project" value="InterPro"/>
</dbReference>
<dbReference type="EMBL" id="JADCNM010000008">
    <property type="protein sequence ID" value="KAG0471851.1"/>
    <property type="molecule type" value="Genomic_DNA"/>
</dbReference>
<dbReference type="SUPFAM" id="SSF50685">
    <property type="entry name" value="Barwin-like endoglucanases"/>
    <property type="match status" value="2"/>
</dbReference>
<dbReference type="AlphaFoldDB" id="A0A835UU62"/>
<evidence type="ECO:0000313" key="2">
    <source>
        <dbReference type="EMBL" id="KAG0471851.1"/>
    </source>
</evidence>
<gene>
    <name evidence="2" type="ORF">HPP92_016397</name>
</gene>
<reference evidence="2 3" key="1">
    <citation type="journal article" date="2020" name="Nat. Food">
        <title>A phased Vanilla planifolia genome enables genetic improvement of flavour and production.</title>
        <authorList>
            <person name="Hasing T."/>
            <person name="Tang H."/>
            <person name="Brym M."/>
            <person name="Khazi F."/>
            <person name="Huang T."/>
            <person name="Chambers A.H."/>
        </authorList>
    </citation>
    <scope>NUCLEOTIDE SEQUENCE [LARGE SCALE GENOMIC DNA]</scope>
    <source>
        <tissue evidence="2">Leaf</tissue>
    </source>
</reference>
<dbReference type="InterPro" id="IPR036908">
    <property type="entry name" value="RlpA-like_sf"/>
</dbReference>
<comment type="caution">
    <text evidence="2">The sequence shown here is derived from an EMBL/GenBank/DDBJ whole genome shotgun (WGS) entry which is preliminary data.</text>
</comment>
<dbReference type="InterPro" id="IPR044206">
    <property type="entry name" value="EGC1/2"/>
</dbReference>
<name>A0A835UU62_VANPL</name>
<dbReference type="CDD" id="cd22269">
    <property type="entry name" value="DPBB_EG45-like"/>
    <property type="match status" value="2"/>
</dbReference>
<protein>
    <recommendedName>
        <fullName evidence="1">Expansin-like EG45 domain-containing protein</fullName>
    </recommendedName>
</protein>
<dbReference type="Gene3D" id="2.40.40.10">
    <property type="entry name" value="RlpA-like domain"/>
    <property type="match status" value="2"/>
</dbReference>
<dbReference type="Pfam" id="PF03330">
    <property type="entry name" value="DPBB_1"/>
    <property type="match status" value="2"/>
</dbReference>
<dbReference type="PANTHER" id="PTHR47295:SF10">
    <property type="entry name" value="EG45-LIKE DOMAIN CONTAINING PROTEIN"/>
    <property type="match status" value="1"/>
</dbReference>
<dbReference type="SMART" id="SM00837">
    <property type="entry name" value="DPBB_1"/>
    <property type="match status" value="2"/>
</dbReference>
<accession>A0A835UU62</accession>
<evidence type="ECO:0000313" key="3">
    <source>
        <dbReference type="Proteomes" id="UP000639772"/>
    </source>
</evidence>
<proteinExistence type="predicted"/>
<feature type="domain" description="Expansin-like EG45" evidence="1">
    <location>
        <begin position="64"/>
        <end position="166"/>
    </location>
</feature>
<dbReference type="PROSITE" id="PS50842">
    <property type="entry name" value="EXPANSIN_EG45"/>
    <property type="match status" value="2"/>
</dbReference>
<evidence type="ECO:0000259" key="1">
    <source>
        <dbReference type="PROSITE" id="PS50842"/>
    </source>
</evidence>